<organism evidence="9 10">
    <name type="scientific">Algibacter aquimarinus</name>
    <dbReference type="NCBI Taxonomy" id="1136748"/>
    <lineage>
        <taxon>Bacteria</taxon>
        <taxon>Pseudomonadati</taxon>
        <taxon>Bacteroidota</taxon>
        <taxon>Flavobacteriia</taxon>
        <taxon>Flavobacteriales</taxon>
        <taxon>Flavobacteriaceae</taxon>
        <taxon>Algibacter</taxon>
    </lineage>
</organism>
<evidence type="ECO:0000256" key="3">
    <source>
        <dbReference type="ARBA" id="ARBA00022670"/>
    </source>
</evidence>
<feature type="transmembrane region" description="Helical" evidence="8">
    <location>
        <begin position="155"/>
        <end position="173"/>
    </location>
</feature>
<evidence type="ECO:0000313" key="9">
    <source>
        <dbReference type="EMBL" id="GAA4957437.1"/>
    </source>
</evidence>
<evidence type="ECO:0000256" key="5">
    <source>
        <dbReference type="ARBA" id="ARBA00022801"/>
    </source>
</evidence>
<accession>A0ABP9GZB3</accession>
<dbReference type="RefSeq" id="WP_345163153.1">
    <property type="nucleotide sequence ID" value="NZ_BAABJK010000002.1"/>
</dbReference>
<keyword evidence="2" id="KW-1003">Cell membrane</keyword>
<comment type="caution">
    <text evidence="9">The sequence shown here is derived from an EMBL/GenBank/DDBJ whole genome shotgun (WGS) entry which is preliminary data.</text>
</comment>
<evidence type="ECO:0000256" key="6">
    <source>
        <dbReference type="ARBA" id="ARBA00022989"/>
    </source>
</evidence>
<evidence type="ECO:0008006" key="11">
    <source>
        <dbReference type="Google" id="ProtNLM"/>
    </source>
</evidence>
<feature type="transmembrane region" description="Helical" evidence="8">
    <location>
        <begin position="18"/>
        <end position="38"/>
    </location>
</feature>
<feature type="transmembrane region" description="Helical" evidence="8">
    <location>
        <begin position="88"/>
        <end position="110"/>
    </location>
</feature>
<gene>
    <name evidence="9" type="ORF">GCM10023315_01040</name>
</gene>
<dbReference type="InterPro" id="IPR019127">
    <property type="entry name" value="Exosortase"/>
</dbReference>
<evidence type="ECO:0000256" key="4">
    <source>
        <dbReference type="ARBA" id="ARBA00022692"/>
    </source>
</evidence>
<dbReference type="InterPro" id="IPR026392">
    <property type="entry name" value="Exo/Archaeosortase_dom"/>
</dbReference>
<reference evidence="10" key="1">
    <citation type="journal article" date="2019" name="Int. J. Syst. Evol. Microbiol.">
        <title>The Global Catalogue of Microorganisms (GCM) 10K type strain sequencing project: providing services to taxonomists for standard genome sequencing and annotation.</title>
        <authorList>
            <consortium name="The Broad Institute Genomics Platform"/>
            <consortium name="The Broad Institute Genome Sequencing Center for Infectious Disease"/>
            <person name="Wu L."/>
            <person name="Ma J."/>
        </authorList>
    </citation>
    <scope>NUCLEOTIDE SEQUENCE [LARGE SCALE GENOMIC DNA]</scope>
    <source>
        <strain evidence="10">JCM 18287</strain>
    </source>
</reference>
<evidence type="ECO:0000256" key="7">
    <source>
        <dbReference type="ARBA" id="ARBA00023136"/>
    </source>
</evidence>
<keyword evidence="4 8" id="KW-0812">Transmembrane</keyword>
<evidence type="ECO:0000256" key="2">
    <source>
        <dbReference type="ARBA" id="ARBA00022475"/>
    </source>
</evidence>
<keyword evidence="7 8" id="KW-0472">Membrane</keyword>
<proteinExistence type="predicted"/>
<keyword evidence="6 8" id="KW-1133">Transmembrane helix</keyword>
<dbReference type="Proteomes" id="UP001501692">
    <property type="component" value="Unassembled WGS sequence"/>
</dbReference>
<feature type="transmembrane region" description="Helical" evidence="8">
    <location>
        <begin position="122"/>
        <end position="143"/>
    </location>
</feature>
<keyword evidence="10" id="KW-1185">Reference proteome</keyword>
<keyword evidence="5" id="KW-0378">Hydrolase</keyword>
<sequence length="189" mass="21769">MTKLNTLKNDIPLPIRLFLGKALLFFIIWKIVYGVFLYNSGILDYPLTTHVAKASTFVLNNSGMSGFTTNRIEIGDGISSEIYHNDRLVLFVADVCNGLELMILYIGFIICMPSSFWRKVKYILIGIIIIDLINILRCSGLIYLREYFHAYFDFAHHYLFKAVVYGVTFIMWIKYSRKISLKNEAVQVG</sequence>
<name>A0ABP9GZB3_9FLAO</name>
<evidence type="ECO:0000256" key="1">
    <source>
        <dbReference type="ARBA" id="ARBA00004651"/>
    </source>
</evidence>
<keyword evidence="3" id="KW-0645">Protease</keyword>
<evidence type="ECO:0000256" key="8">
    <source>
        <dbReference type="SAM" id="Phobius"/>
    </source>
</evidence>
<dbReference type="Pfam" id="PF09721">
    <property type="entry name" value="Exosortase_EpsH"/>
    <property type="match status" value="1"/>
</dbReference>
<protein>
    <recommendedName>
        <fullName evidence="11">Exosortase/archaeosortase family protein</fullName>
    </recommendedName>
</protein>
<dbReference type="NCBIfam" id="TIGR04178">
    <property type="entry name" value="exo_archaeo"/>
    <property type="match status" value="1"/>
</dbReference>
<dbReference type="EMBL" id="BAABJK010000002">
    <property type="protein sequence ID" value="GAA4957437.1"/>
    <property type="molecule type" value="Genomic_DNA"/>
</dbReference>
<evidence type="ECO:0000313" key="10">
    <source>
        <dbReference type="Proteomes" id="UP001501692"/>
    </source>
</evidence>
<comment type="subcellular location">
    <subcellularLocation>
        <location evidence="1">Cell membrane</location>
        <topology evidence="1">Multi-pass membrane protein</topology>
    </subcellularLocation>
</comment>